<name>A0A2M4B0V0_9DIPT</name>
<sequence length="181" mass="19664">MCRLSRGDSILLITIMMMFCELFESAKGNRPVLTKVATLCSLEGGGSSSFKWKSTAYNLFSQSRSVVHHGTTHGADPGWAGPQHCRVFTGVPHRPARPNIRSARPVPACPRDRAIAAMRMTSASLQIKASEIQAISSATRLVSVPIPIVRRARLAIPARQSSVWRGTMRACPATSTYSRAT</sequence>
<organism evidence="2">
    <name type="scientific">Anopheles triannulatus</name>
    <dbReference type="NCBI Taxonomy" id="58253"/>
    <lineage>
        <taxon>Eukaryota</taxon>
        <taxon>Metazoa</taxon>
        <taxon>Ecdysozoa</taxon>
        <taxon>Arthropoda</taxon>
        <taxon>Hexapoda</taxon>
        <taxon>Insecta</taxon>
        <taxon>Pterygota</taxon>
        <taxon>Neoptera</taxon>
        <taxon>Endopterygota</taxon>
        <taxon>Diptera</taxon>
        <taxon>Nematocera</taxon>
        <taxon>Culicoidea</taxon>
        <taxon>Culicidae</taxon>
        <taxon>Anophelinae</taxon>
        <taxon>Anopheles</taxon>
    </lineage>
</organism>
<accession>A0A2M4B0V0</accession>
<evidence type="ECO:0000313" key="2">
    <source>
        <dbReference type="EMBL" id="MBW46673.1"/>
    </source>
</evidence>
<dbReference type="EMBL" id="GGFK01013352">
    <property type="protein sequence ID" value="MBW46673.1"/>
    <property type="molecule type" value="Transcribed_RNA"/>
</dbReference>
<keyword evidence="1" id="KW-0732">Signal</keyword>
<feature type="signal peptide" evidence="1">
    <location>
        <begin position="1"/>
        <end position="28"/>
    </location>
</feature>
<feature type="chain" id="PRO_5014753235" evidence="1">
    <location>
        <begin position="29"/>
        <end position="181"/>
    </location>
</feature>
<dbReference type="AlphaFoldDB" id="A0A2M4B0V0"/>
<proteinExistence type="predicted"/>
<evidence type="ECO:0000256" key="1">
    <source>
        <dbReference type="SAM" id="SignalP"/>
    </source>
</evidence>
<protein>
    <submittedName>
        <fullName evidence="2">Putative secreted protein</fullName>
    </submittedName>
</protein>
<reference evidence="2" key="1">
    <citation type="submission" date="2018-01" db="EMBL/GenBank/DDBJ databases">
        <title>An insight into the sialome of Amazonian anophelines.</title>
        <authorList>
            <person name="Ribeiro J.M."/>
            <person name="Scarpassa V."/>
            <person name="Calvo E."/>
        </authorList>
    </citation>
    <scope>NUCLEOTIDE SEQUENCE</scope>
    <source>
        <tissue evidence="2">Salivary glands</tissue>
    </source>
</reference>